<evidence type="ECO:0000256" key="3">
    <source>
        <dbReference type="ARBA" id="ARBA00022512"/>
    </source>
</evidence>
<evidence type="ECO:0000313" key="12">
    <source>
        <dbReference type="EMBL" id="KAK4798165.1"/>
    </source>
</evidence>
<dbReference type="InterPro" id="IPR012334">
    <property type="entry name" value="Pectin_lyas_fold"/>
</dbReference>
<dbReference type="Gene3D" id="2.160.20.10">
    <property type="entry name" value="Single-stranded right-handed beta-helix, Pectin lyase-like"/>
    <property type="match status" value="1"/>
</dbReference>
<evidence type="ECO:0000256" key="1">
    <source>
        <dbReference type="ARBA" id="ARBA00004191"/>
    </source>
</evidence>
<dbReference type="EMBL" id="JAXQNO010000005">
    <property type="protein sequence ID" value="KAK4798165.1"/>
    <property type="molecule type" value="Genomic_DNA"/>
</dbReference>
<dbReference type="AlphaFoldDB" id="A0AAN7M2Y9"/>
<comment type="subcellular location">
    <subcellularLocation>
        <location evidence="1">Secreted</location>
        <location evidence="1">Cell wall</location>
    </subcellularLocation>
</comment>
<evidence type="ECO:0008006" key="14">
    <source>
        <dbReference type="Google" id="ProtNLM"/>
    </source>
</evidence>
<keyword evidence="3" id="KW-0134">Cell wall</keyword>
<evidence type="ECO:0000313" key="11">
    <source>
        <dbReference type="EMBL" id="KAK4797783.1"/>
    </source>
</evidence>
<reference evidence="12 13" key="1">
    <citation type="journal article" date="2023" name="Hortic Res">
        <title>Pangenome of water caltrop reveals structural variations and asymmetric subgenome divergence after allopolyploidization.</title>
        <authorList>
            <person name="Zhang X."/>
            <person name="Chen Y."/>
            <person name="Wang L."/>
            <person name="Yuan Y."/>
            <person name="Fang M."/>
            <person name="Shi L."/>
            <person name="Lu R."/>
            <person name="Comes H.P."/>
            <person name="Ma Y."/>
            <person name="Chen Y."/>
            <person name="Huang G."/>
            <person name="Zhou Y."/>
            <person name="Zheng Z."/>
            <person name="Qiu Y."/>
        </authorList>
    </citation>
    <scope>NUCLEOTIDE SEQUENCE [LARGE SCALE GENOMIC DNA]</scope>
    <source>
        <strain evidence="12">F231</strain>
    </source>
</reference>
<keyword evidence="4" id="KW-0964">Secreted</keyword>
<dbReference type="GO" id="GO:0004650">
    <property type="term" value="F:polygalacturonase activity"/>
    <property type="evidence" value="ECO:0007669"/>
    <property type="project" value="InterPro"/>
</dbReference>
<evidence type="ECO:0000256" key="7">
    <source>
        <dbReference type="ARBA" id="ARBA00023316"/>
    </source>
</evidence>
<protein>
    <recommendedName>
        <fullName evidence="14">Polygalacturonase</fullName>
    </recommendedName>
</protein>
<dbReference type="Proteomes" id="UP001346149">
    <property type="component" value="Unassembled WGS sequence"/>
</dbReference>
<dbReference type="FunFam" id="2.160.20.10:FF:000004">
    <property type="entry name" value="Pectin lyase-like superfamily protein"/>
    <property type="match status" value="1"/>
</dbReference>
<accession>A0AAN7M2Y9</accession>
<keyword evidence="10" id="KW-0732">Signal</keyword>
<dbReference type="InterPro" id="IPR000743">
    <property type="entry name" value="Glyco_hydro_28"/>
</dbReference>
<dbReference type="PANTHER" id="PTHR31375">
    <property type="match status" value="1"/>
</dbReference>
<dbReference type="PROSITE" id="PS00502">
    <property type="entry name" value="POLYGALACTURONASE"/>
    <property type="match status" value="1"/>
</dbReference>
<feature type="chain" id="PRO_5044710759" description="Polygalacturonase" evidence="10">
    <location>
        <begin position="18"/>
        <end position="388"/>
    </location>
</feature>
<gene>
    <name evidence="11" type="ORF">SAY86_030109</name>
    <name evidence="12" type="ORF">SAY86_030491</name>
</gene>
<comment type="similarity">
    <text evidence="2 9">Belongs to the glycosyl hydrolase 28 family.</text>
</comment>
<dbReference type="GO" id="GO:0071555">
    <property type="term" value="P:cell wall organization"/>
    <property type="evidence" value="ECO:0007669"/>
    <property type="project" value="UniProtKB-KW"/>
</dbReference>
<dbReference type="InterPro" id="IPR006626">
    <property type="entry name" value="PbH1"/>
</dbReference>
<evidence type="ECO:0000256" key="8">
    <source>
        <dbReference type="PROSITE-ProRule" id="PRU10052"/>
    </source>
</evidence>
<evidence type="ECO:0000313" key="13">
    <source>
        <dbReference type="Proteomes" id="UP001346149"/>
    </source>
</evidence>
<feature type="active site" evidence="8">
    <location>
        <position position="235"/>
    </location>
</feature>
<dbReference type="GO" id="GO:0005975">
    <property type="term" value="P:carbohydrate metabolic process"/>
    <property type="evidence" value="ECO:0007669"/>
    <property type="project" value="InterPro"/>
</dbReference>
<name>A0AAN7M2Y9_TRANT</name>
<organism evidence="12 13">
    <name type="scientific">Trapa natans</name>
    <name type="common">Water chestnut</name>
    <dbReference type="NCBI Taxonomy" id="22666"/>
    <lineage>
        <taxon>Eukaryota</taxon>
        <taxon>Viridiplantae</taxon>
        <taxon>Streptophyta</taxon>
        <taxon>Embryophyta</taxon>
        <taxon>Tracheophyta</taxon>
        <taxon>Spermatophyta</taxon>
        <taxon>Magnoliopsida</taxon>
        <taxon>eudicotyledons</taxon>
        <taxon>Gunneridae</taxon>
        <taxon>Pentapetalae</taxon>
        <taxon>rosids</taxon>
        <taxon>malvids</taxon>
        <taxon>Myrtales</taxon>
        <taxon>Lythraceae</taxon>
        <taxon>Trapa</taxon>
    </lineage>
</organism>
<feature type="signal peptide" evidence="10">
    <location>
        <begin position="1"/>
        <end position="17"/>
    </location>
</feature>
<keyword evidence="6 9" id="KW-0326">Glycosidase</keyword>
<keyword evidence="13" id="KW-1185">Reference proteome</keyword>
<evidence type="ECO:0000256" key="10">
    <source>
        <dbReference type="SAM" id="SignalP"/>
    </source>
</evidence>
<evidence type="ECO:0000256" key="9">
    <source>
        <dbReference type="RuleBase" id="RU361169"/>
    </source>
</evidence>
<dbReference type="Pfam" id="PF00295">
    <property type="entry name" value="Glyco_hydro_28"/>
    <property type="match status" value="1"/>
</dbReference>
<evidence type="ECO:0000256" key="2">
    <source>
        <dbReference type="ARBA" id="ARBA00008834"/>
    </source>
</evidence>
<dbReference type="EMBL" id="JAXQNO010000005">
    <property type="protein sequence ID" value="KAK4797783.1"/>
    <property type="molecule type" value="Genomic_DNA"/>
</dbReference>
<evidence type="ECO:0000256" key="5">
    <source>
        <dbReference type="ARBA" id="ARBA00022801"/>
    </source>
</evidence>
<dbReference type="SUPFAM" id="SSF51126">
    <property type="entry name" value="Pectin lyase-like"/>
    <property type="match status" value="1"/>
</dbReference>
<evidence type="ECO:0000256" key="6">
    <source>
        <dbReference type="ARBA" id="ARBA00023295"/>
    </source>
</evidence>
<proteinExistence type="inferred from homology"/>
<dbReference type="InterPro" id="IPR011050">
    <property type="entry name" value="Pectin_lyase_fold/virulence"/>
</dbReference>
<evidence type="ECO:0000256" key="4">
    <source>
        <dbReference type="ARBA" id="ARBA00022525"/>
    </source>
</evidence>
<keyword evidence="5 9" id="KW-0378">Hydrolase</keyword>
<reference evidence="12" key="2">
    <citation type="submission" date="2023-11" db="EMBL/GenBank/DDBJ databases">
        <authorList>
            <person name="Zhang X."/>
        </authorList>
    </citation>
    <scope>NUCLEOTIDE SEQUENCE</scope>
    <source>
        <strain evidence="12">F231</strain>
        <tissue evidence="12">Mature leaves and different stages of flower and fruit</tissue>
    </source>
</reference>
<keyword evidence="7" id="KW-0961">Cell wall biogenesis/degradation</keyword>
<comment type="caution">
    <text evidence="12">The sequence shown here is derived from an EMBL/GenBank/DDBJ whole genome shotgun (WGS) entry which is preliminary data.</text>
</comment>
<sequence length="388" mass="41835">MDPLSVFLFLLFVGAKAQSIKQYNVDDFGGIADGQTDNSKAFLDAFKGACQYDGHSHVIVPKGTYLVKSAKFTGPCIGPIDFILNGVVQAVPGPGKGGEWFTFQYINQLTINGPGTFDAQGPTAWAHNKCSKNSKCKMLPTSIQFNFVNNSVVSGITSLNSKMFHINVLGSNNLKFEKLRIVAPDDSPNTDGIHIGHSQNVRISDSFIGTGDDCVSIGQDSRDIEVSGVHCGPGHGISIGSLGKYDGENSVSGVNVHNCVLNGTDNGLRIKTWASDIKSRVYNITYTDIMLMNANNPIIIDQQYCPTGGCDTSKASQIQIEDVKYNQVRGTSKNKNALIFECSSDFPCKNIVLTDIDISYLGKDGPAQARCRFVKVESIGVQNPPTCV</sequence>
<dbReference type="SMART" id="SM00710">
    <property type="entry name" value="PbH1"/>
    <property type="match status" value="5"/>
</dbReference>